<keyword evidence="8" id="KW-1185">Reference proteome</keyword>
<organism evidence="7 8">
    <name type="scientific">Legionella maioricensis</name>
    <dbReference type="NCBI Taxonomy" id="2896528"/>
    <lineage>
        <taxon>Bacteria</taxon>
        <taxon>Pseudomonadati</taxon>
        <taxon>Pseudomonadota</taxon>
        <taxon>Gammaproteobacteria</taxon>
        <taxon>Legionellales</taxon>
        <taxon>Legionellaceae</taxon>
        <taxon>Legionella</taxon>
    </lineage>
</organism>
<comment type="subcellular location">
    <subcellularLocation>
        <location evidence="1">Membrane</location>
        <topology evidence="1">Multi-pass membrane protein</topology>
    </subcellularLocation>
</comment>
<feature type="transmembrane region" description="Helical" evidence="5">
    <location>
        <begin position="140"/>
        <end position="162"/>
    </location>
</feature>
<name>A0A9X2D1U9_9GAMM</name>
<accession>A0A9X2D1U9</accession>
<evidence type="ECO:0000259" key="6">
    <source>
        <dbReference type="Pfam" id="PF13515"/>
    </source>
</evidence>
<evidence type="ECO:0000256" key="3">
    <source>
        <dbReference type="ARBA" id="ARBA00022989"/>
    </source>
</evidence>
<dbReference type="InterPro" id="IPR049453">
    <property type="entry name" value="Memb_transporter_dom"/>
</dbReference>
<evidence type="ECO:0000256" key="1">
    <source>
        <dbReference type="ARBA" id="ARBA00004141"/>
    </source>
</evidence>
<evidence type="ECO:0000313" key="7">
    <source>
        <dbReference type="EMBL" id="MCL9684871.1"/>
    </source>
</evidence>
<keyword evidence="4 5" id="KW-0472">Membrane</keyword>
<dbReference type="EMBL" id="JAJKBJ010000015">
    <property type="protein sequence ID" value="MCL9684871.1"/>
    <property type="molecule type" value="Genomic_DNA"/>
</dbReference>
<reference evidence="7" key="1">
    <citation type="submission" date="2021-11" db="EMBL/GenBank/DDBJ databases">
        <title>Legionella maioricencis sp. nov., a new species isolated from hot water samples in Mallorca.</title>
        <authorList>
            <person name="Crespi S."/>
            <person name="Drasar V."/>
            <person name="Salva-Serra F."/>
            <person name="Jaen-Luchoro D."/>
            <person name="Pineiro-Iglesias B."/>
            <person name="Aliaga F."/>
            <person name="Fernandez-Juarez V."/>
            <person name="Coll G."/>
            <person name="Moore E.R.B."/>
            <person name="Bennasar-Figueras A."/>
        </authorList>
    </citation>
    <scope>NUCLEOTIDE SEQUENCE</scope>
    <source>
        <strain evidence="7">HCPI-6</strain>
    </source>
</reference>
<proteinExistence type="predicted"/>
<evidence type="ECO:0000256" key="4">
    <source>
        <dbReference type="ARBA" id="ARBA00023136"/>
    </source>
</evidence>
<comment type="caution">
    <text evidence="7">The sequence shown here is derived from an EMBL/GenBank/DDBJ whole genome shotgun (WGS) entry which is preliminary data.</text>
</comment>
<dbReference type="RefSeq" id="WP_250424416.1">
    <property type="nucleotide sequence ID" value="NZ_JAJKBJ010000015.1"/>
</dbReference>
<dbReference type="Pfam" id="PF13515">
    <property type="entry name" value="FUSC_2"/>
    <property type="match status" value="1"/>
</dbReference>
<protein>
    <submittedName>
        <fullName evidence="7">FUSC family protein</fullName>
    </submittedName>
</protein>
<feature type="transmembrane region" description="Helical" evidence="5">
    <location>
        <begin position="62"/>
        <end position="82"/>
    </location>
</feature>
<feature type="transmembrane region" description="Helical" evidence="5">
    <location>
        <begin position="89"/>
        <end position="109"/>
    </location>
</feature>
<evidence type="ECO:0000313" key="8">
    <source>
        <dbReference type="Proteomes" id="UP001139721"/>
    </source>
</evidence>
<dbReference type="AlphaFoldDB" id="A0A9X2D1U9"/>
<feature type="transmembrane region" description="Helical" evidence="5">
    <location>
        <begin position="12"/>
        <end position="34"/>
    </location>
</feature>
<evidence type="ECO:0000256" key="2">
    <source>
        <dbReference type="ARBA" id="ARBA00022692"/>
    </source>
</evidence>
<keyword evidence="3 5" id="KW-1133">Transmembrane helix</keyword>
<sequence length="302" mass="35479">MRRSLNLGKLSYRSLRGIQISTVFFFTIIIQQLFHYPRAGWTGFAVMMIYAGFDNGTTILRAYHRFLGMLLGLFSGYLLWFLGHVDYRLLILIIPITIYFAYFLAGQAYSVPTVFTVNTSVIGTGYFDTSGSSFNVTNFLIDYLICTVIAFAIILVFEYFWFSRYRLMDLFIKDTQTDVIRKLYRLIHLLNQDKIRRSDWFEACITFTDSLFEMEKLARNSQFIISSQGIVREEFNQFLVLTNRIFINIKALYLATYTKKRRKYDFNRLLEKVHTDLKYLKIMLKEMQIGDHNSGELNVAPN</sequence>
<gene>
    <name evidence="7" type="ORF">LOX96_12265</name>
</gene>
<feature type="domain" description="Integral membrane bound transporter" evidence="6">
    <location>
        <begin position="28"/>
        <end position="157"/>
    </location>
</feature>
<keyword evidence="2 5" id="KW-0812">Transmembrane</keyword>
<dbReference type="Proteomes" id="UP001139721">
    <property type="component" value="Unassembled WGS sequence"/>
</dbReference>
<evidence type="ECO:0000256" key="5">
    <source>
        <dbReference type="SAM" id="Phobius"/>
    </source>
</evidence>
<dbReference type="GO" id="GO:0016020">
    <property type="term" value="C:membrane"/>
    <property type="evidence" value="ECO:0007669"/>
    <property type="project" value="UniProtKB-SubCell"/>
</dbReference>